<evidence type="ECO:0000313" key="2">
    <source>
        <dbReference type="Proteomes" id="UP000019089"/>
    </source>
</evidence>
<proteinExistence type="predicted"/>
<dbReference type="HOGENOM" id="CLU_2289211_0_0_6"/>
<dbReference type="Proteomes" id="UP000019089">
    <property type="component" value="Chromosome"/>
</dbReference>
<name>W0N2U1_PSESX</name>
<evidence type="ECO:0000313" key="1">
    <source>
        <dbReference type="EMBL" id="AHG43603.1"/>
    </source>
</evidence>
<protein>
    <submittedName>
        <fullName evidence="1">Uncharacterized protein</fullName>
    </submittedName>
</protein>
<dbReference type="STRING" id="1357279.N018_12945"/>
<accession>W0N2U1</accession>
<dbReference type="AlphaFoldDB" id="W0N2U1"/>
<organism evidence="1 2">
    <name type="scientific">Pseudomonas syringae CC1557</name>
    <dbReference type="NCBI Taxonomy" id="1357279"/>
    <lineage>
        <taxon>Bacteria</taxon>
        <taxon>Pseudomonadati</taxon>
        <taxon>Pseudomonadota</taxon>
        <taxon>Gammaproteobacteria</taxon>
        <taxon>Pseudomonadales</taxon>
        <taxon>Pseudomonadaceae</taxon>
        <taxon>Pseudomonas</taxon>
        <taxon>Pseudomonas syringae</taxon>
    </lineage>
</organism>
<dbReference type="KEGG" id="psyr:N018_12945"/>
<reference evidence="1 2" key="1">
    <citation type="submission" date="2013-12" db="EMBL/GenBank/DDBJ databases">
        <title>Interactions Between Genome Architecture and Virulence Genes in Pseudomonas syringae, strain CC1557 as a model.</title>
        <authorList>
            <person name="Baltrus D."/>
            <person name="Hockett K."/>
            <person name="Karlsrud E."/>
            <person name="Dougherty K."/>
            <person name="Nishimura M."/>
        </authorList>
    </citation>
    <scope>NUCLEOTIDE SEQUENCE [LARGE SCALE GENOMIC DNA]</scope>
    <source>
        <strain evidence="1 2">CC1557</strain>
    </source>
</reference>
<sequence>MRPVNGHTLGTVEKFQHHSYSSAIEKTFNDSLGAKLQAPVPDLNSPDRLVLLGPALAVRVMQGENATCAANWNRPALGRTRFSRGMGWVIGWSCEARSAER</sequence>
<gene>
    <name evidence="1" type="ORF">N018_12945</name>
</gene>
<dbReference type="EMBL" id="CP007014">
    <property type="protein sequence ID" value="AHG43603.1"/>
    <property type="molecule type" value="Genomic_DNA"/>
</dbReference>